<evidence type="ECO:0000256" key="7">
    <source>
        <dbReference type="ARBA" id="ARBA00023242"/>
    </source>
</evidence>
<dbReference type="Gene3D" id="2.40.30.330">
    <property type="entry name" value="Pre-mRNA cleavage complex subunit Clp1, C-terminal domain"/>
    <property type="match status" value="1"/>
</dbReference>
<evidence type="ECO:0000259" key="10">
    <source>
        <dbReference type="Pfam" id="PF16573"/>
    </source>
</evidence>
<comment type="subcellular location">
    <subcellularLocation>
        <location evidence="1 8">Nucleus</location>
    </subcellularLocation>
</comment>
<dbReference type="Pfam" id="PF06807">
    <property type="entry name" value="Clp1"/>
    <property type="match status" value="1"/>
</dbReference>
<dbReference type="Gene3D" id="2.60.120.1030">
    <property type="entry name" value="Clp1, DNA binding domain"/>
    <property type="match status" value="1"/>
</dbReference>
<evidence type="ECO:0000313" key="12">
    <source>
        <dbReference type="EMBL" id="KXN71439.1"/>
    </source>
</evidence>
<organism evidence="12 13">
    <name type="scientific">Conidiobolus coronatus (strain ATCC 28846 / CBS 209.66 / NRRL 28638)</name>
    <name type="common">Delacroixia coronata</name>
    <dbReference type="NCBI Taxonomy" id="796925"/>
    <lineage>
        <taxon>Eukaryota</taxon>
        <taxon>Fungi</taxon>
        <taxon>Fungi incertae sedis</taxon>
        <taxon>Zoopagomycota</taxon>
        <taxon>Entomophthoromycotina</taxon>
        <taxon>Entomophthoromycetes</taxon>
        <taxon>Entomophthorales</taxon>
        <taxon>Ancylistaceae</taxon>
        <taxon>Conidiobolus</taxon>
    </lineage>
</organism>
<feature type="binding site" evidence="8">
    <location>
        <position position="17"/>
    </location>
    <ligand>
        <name>ATP</name>
        <dbReference type="ChEBI" id="CHEBI:30616"/>
    </ligand>
</feature>
<dbReference type="GO" id="GO:0006388">
    <property type="term" value="P:tRNA splicing, via endonucleolytic cleavage and ligation"/>
    <property type="evidence" value="ECO:0007669"/>
    <property type="project" value="TreeGrafter"/>
</dbReference>
<dbReference type="InterPro" id="IPR010655">
    <property type="entry name" value="Clp1_C"/>
</dbReference>
<keyword evidence="7 8" id="KW-0539">Nucleus</keyword>
<evidence type="ECO:0000259" key="9">
    <source>
        <dbReference type="Pfam" id="PF06807"/>
    </source>
</evidence>
<dbReference type="PANTHER" id="PTHR12755">
    <property type="entry name" value="CLEAVAGE/POLYADENYLATION FACTOR IA SUBUNIT CLP1P"/>
    <property type="match status" value="1"/>
</dbReference>
<feature type="binding site" evidence="8">
    <location>
        <begin position="117"/>
        <end position="122"/>
    </location>
    <ligand>
        <name>ATP</name>
        <dbReference type="ChEBI" id="CHEBI:30616"/>
    </ligand>
</feature>
<dbReference type="Gene3D" id="3.40.50.300">
    <property type="entry name" value="P-loop containing nucleotide triphosphate hydrolases"/>
    <property type="match status" value="1"/>
</dbReference>
<evidence type="ECO:0000256" key="6">
    <source>
        <dbReference type="ARBA" id="ARBA00022840"/>
    </source>
</evidence>
<dbReference type="STRING" id="796925.A0A137P8Y2"/>
<accession>A0A137P8Y2</accession>
<feature type="domain" description="Clp1 C-terminal" evidence="9">
    <location>
        <begin position="320"/>
        <end position="433"/>
    </location>
</feature>
<dbReference type="GO" id="GO:0051731">
    <property type="term" value="F:polynucleotide 5'-hydroxyl-kinase activity"/>
    <property type="evidence" value="ECO:0007669"/>
    <property type="project" value="InterPro"/>
</dbReference>
<dbReference type="InterPro" id="IPR038239">
    <property type="entry name" value="Clp1_N_sf"/>
</dbReference>
<name>A0A137P8Y2_CONC2</name>
<dbReference type="InterPro" id="IPR032319">
    <property type="entry name" value="CLP1_P"/>
</dbReference>
<keyword evidence="6 8" id="KW-0067">ATP-binding</keyword>
<proteinExistence type="inferred from homology"/>
<feature type="domain" description="Clp1 P-loop" evidence="11">
    <location>
        <begin position="114"/>
        <end position="314"/>
    </location>
</feature>
<evidence type="ECO:0000256" key="1">
    <source>
        <dbReference type="ARBA" id="ARBA00004123"/>
    </source>
</evidence>
<dbReference type="EMBL" id="KQ964475">
    <property type="protein sequence ID" value="KXN71439.1"/>
    <property type="molecule type" value="Genomic_DNA"/>
</dbReference>
<sequence>MSNPSNTQSWDLTPEQELRVEFDSEVATLKLTKGTAEIFGIELGLNIEYKFQLDKLAIFTWEGCSLEIVGNVGVAYVADETPMSVYLNLHLSLEGLRTKAEQNKTEGPRVLLVGPNDSGKTSLAKILLHYGVRQGREPLYIDLDSTEGSAVVTGSLSVTSINHLPDVSNGFGTIVNSAPSDKAGGSIPLVYYHGFESPAENPKLYTLQIDQLAKAVQRRVDLDPQAKTSGCVIDTCGLIDTMGLQFLTHIIKALQATVVVVVGHERLYSEILKTTSSIPNVTTLKLPKSGGVVNRDESFRRKVLMNHVKQYFYGNFKYDLTPFSNVVSFNNVEIYRVGGSVLAPTSALPVGTDRVVSETRIDKVDHKPSLLHSVLAVSSAQSNSETDLLTSNILGFIYVSEINEHRKTMTILAPNTGPLPSKYLIMGSLKWIET</sequence>
<comment type="similarity">
    <text evidence="8">Belongs to the Clp1 family. Clp1 subfamily.</text>
</comment>
<dbReference type="InterPro" id="IPR045116">
    <property type="entry name" value="Clp1/Grc3"/>
</dbReference>
<dbReference type="InterPro" id="IPR032324">
    <property type="entry name" value="Clp1_N"/>
</dbReference>
<feature type="domain" description="Clp1 N-terminal" evidence="10">
    <location>
        <begin position="12"/>
        <end position="100"/>
    </location>
</feature>
<comment type="subunit">
    <text evidence="8">Component of a pre-mRNA cleavage factor complex. Interacts directly with PCF11.</text>
</comment>
<evidence type="ECO:0000256" key="2">
    <source>
        <dbReference type="ARBA" id="ARBA00018706"/>
    </source>
</evidence>
<dbReference type="GO" id="GO:0031124">
    <property type="term" value="P:mRNA 3'-end processing"/>
    <property type="evidence" value="ECO:0007669"/>
    <property type="project" value="UniProtKB-UniRule"/>
</dbReference>
<dbReference type="GO" id="GO:0005849">
    <property type="term" value="C:mRNA cleavage factor complex"/>
    <property type="evidence" value="ECO:0007669"/>
    <property type="project" value="UniProtKB-UniRule"/>
</dbReference>
<keyword evidence="13" id="KW-1185">Reference proteome</keyword>
<dbReference type="Pfam" id="PF16573">
    <property type="entry name" value="CLP1_N"/>
    <property type="match status" value="1"/>
</dbReference>
<keyword evidence="4 8" id="KW-0507">mRNA processing</keyword>
<dbReference type="PANTHER" id="PTHR12755:SF6">
    <property type="entry name" value="POLYRIBONUCLEOTIDE 5'-HYDROXYL-KINASE CLP1"/>
    <property type="match status" value="1"/>
</dbReference>
<feature type="binding site" evidence="8">
    <location>
        <position position="55"/>
    </location>
    <ligand>
        <name>ATP</name>
        <dbReference type="ChEBI" id="CHEBI:30616"/>
    </ligand>
</feature>
<dbReference type="AlphaFoldDB" id="A0A137P8Y2"/>
<evidence type="ECO:0000256" key="5">
    <source>
        <dbReference type="ARBA" id="ARBA00022741"/>
    </source>
</evidence>
<gene>
    <name evidence="8" type="primary">CLP1</name>
    <name evidence="12" type="ORF">CONCODRAFT_78341</name>
</gene>
<dbReference type="InterPro" id="IPR038238">
    <property type="entry name" value="Clp1_C_sf"/>
</dbReference>
<dbReference type="InterPro" id="IPR027417">
    <property type="entry name" value="P-loop_NTPase"/>
</dbReference>
<evidence type="ECO:0000256" key="3">
    <source>
        <dbReference type="ARBA" id="ARBA00019824"/>
    </source>
</evidence>
<comment type="function">
    <text evidence="8">Required for endonucleolytic cleavage during polyadenylation-dependent pre-mRNA 3'-end formation.</text>
</comment>
<dbReference type="Pfam" id="PF16575">
    <property type="entry name" value="CLP1_P"/>
    <property type="match status" value="1"/>
</dbReference>
<dbReference type="GO" id="GO:0005524">
    <property type="term" value="F:ATP binding"/>
    <property type="evidence" value="ECO:0007669"/>
    <property type="project" value="UniProtKB-UniRule"/>
</dbReference>
<evidence type="ECO:0000313" key="13">
    <source>
        <dbReference type="Proteomes" id="UP000070444"/>
    </source>
</evidence>
<dbReference type="SUPFAM" id="SSF52540">
    <property type="entry name" value="P-loop containing nucleoside triphosphate hydrolases"/>
    <property type="match status" value="1"/>
</dbReference>
<evidence type="ECO:0000256" key="8">
    <source>
        <dbReference type="HAMAP-Rule" id="MF_03035"/>
    </source>
</evidence>
<dbReference type="FunFam" id="2.60.120.1030:FF:000001">
    <property type="entry name" value="Protein CLP1 homolog 5"/>
    <property type="match status" value="1"/>
</dbReference>
<dbReference type="InterPro" id="IPR028606">
    <property type="entry name" value="Clp1"/>
</dbReference>
<reference evidence="12 13" key="1">
    <citation type="journal article" date="2015" name="Genome Biol. Evol.">
        <title>Phylogenomic analyses indicate that early fungi evolved digesting cell walls of algal ancestors of land plants.</title>
        <authorList>
            <person name="Chang Y."/>
            <person name="Wang S."/>
            <person name="Sekimoto S."/>
            <person name="Aerts A.L."/>
            <person name="Choi C."/>
            <person name="Clum A."/>
            <person name="LaButti K.M."/>
            <person name="Lindquist E.A."/>
            <person name="Yee Ngan C."/>
            <person name="Ohm R.A."/>
            <person name="Salamov A.A."/>
            <person name="Grigoriev I.V."/>
            <person name="Spatafora J.W."/>
            <person name="Berbee M.L."/>
        </authorList>
    </citation>
    <scope>NUCLEOTIDE SEQUENCE [LARGE SCALE GENOMIC DNA]</scope>
    <source>
        <strain evidence="12 13">NRRL 28638</strain>
    </source>
</reference>
<dbReference type="OMA" id="VQYVNCH"/>
<evidence type="ECO:0000256" key="4">
    <source>
        <dbReference type="ARBA" id="ARBA00022664"/>
    </source>
</evidence>
<dbReference type="FunFam" id="2.40.30.330:FF:000002">
    <property type="entry name" value="Protein CLP1 homolog"/>
    <property type="match status" value="1"/>
</dbReference>
<keyword evidence="5 8" id="KW-0547">Nucleotide-binding</keyword>
<evidence type="ECO:0000259" key="11">
    <source>
        <dbReference type="Pfam" id="PF16575"/>
    </source>
</evidence>
<dbReference type="Proteomes" id="UP000070444">
    <property type="component" value="Unassembled WGS sequence"/>
</dbReference>
<dbReference type="HAMAP" id="MF_03035">
    <property type="entry name" value="Clp1"/>
    <property type="match status" value="1"/>
</dbReference>
<dbReference type="OrthoDB" id="258143at2759"/>
<protein>
    <recommendedName>
        <fullName evidence="3">Polynucleotide 5'-hydroxyl-kinase GRC3</fullName>
    </recommendedName>
    <alternativeName>
        <fullName evidence="2">Polynucleotide 5'-hydroxyl-kinase grc3</fullName>
    </alternativeName>
</protein>